<gene>
    <name evidence="2" type="ORF">V5N11_000843</name>
</gene>
<keyword evidence="1" id="KW-1133">Transmembrane helix</keyword>
<evidence type="ECO:0000313" key="2">
    <source>
        <dbReference type="EMBL" id="KAL1190097.1"/>
    </source>
</evidence>
<dbReference type="AlphaFoldDB" id="A0ABD0Z5V5"/>
<keyword evidence="1" id="KW-0472">Membrane</keyword>
<evidence type="ECO:0000313" key="3">
    <source>
        <dbReference type="Proteomes" id="UP001558713"/>
    </source>
</evidence>
<evidence type="ECO:0000256" key="1">
    <source>
        <dbReference type="SAM" id="Phobius"/>
    </source>
</evidence>
<organism evidence="2 3">
    <name type="scientific">Cardamine amara subsp. amara</name>
    <dbReference type="NCBI Taxonomy" id="228776"/>
    <lineage>
        <taxon>Eukaryota</taxon>
        <taxon>Viridiplantae</taxon>
        <taxon>Streptophyta</taxon>
        <taxon>Embryophyta</taxon>
        <taxon>Tracheophyta</taxon>
        <taxon>Spermatophyta</taxon>
        <taxon>Magnoliopsida</taxon>
        <taxon>eudicotyledons</taxon>
        <taxon>Gunneridae</taxon>
        <taxon>Pentapetalae</taxon>
        <taxon>rosids</taxon>
        <taxon>malvids</taxon>
        <taxon>Brassicales</taxon>
        <taxon>Brassicaceae</taxon>
        <taxon>Cardamineae</taxon>
        <taxon>Cardamine</taxon>
    </lineage>
</organism>
<protein>
    <submittedName>
        <fullName evidence="2">Uncharacterized protein</fullName>
    </submittedName>
</protein>
<keyword evidence="1" id="KW-0812">Transmembrane</keyword>
<comment type="caution">
    <text evidence="2">The sequence shown here is derived from an EMBL/GenBank/DDBJ whole genome shotgun (WGS) entry which is preliminary data.</text>
</comment>
<name>A0ABD0Z5V5_CARAN</name>
<proteinExistence type="predicted"/>
<feature type="transmembrane region" description="Helical" evidence="1">
    <location>
        <begin position="36"/>
        <end position="61"/>
    </location>
</feature>
<dbReference type="Proteomes" id="UP001558713">
    <property type="component" value="Unassembled WGS sequence"/>
</dbReference>
<reference evidence="2 3" key="1">
    <citation type="submission" date="2024-04" db="EMBL/GenBank/DDBJ databases">
        <title>Genome assembly C_amara_ONT_v2.</title>
        <authorList>
            <person name="Yant L."/>
            <person name="Moore C."/>
            <person name="Slenker M."/>
        </authorList>
    </citation>
    <scope>NUCLEOTIDE SEQUENCE [LARGE SCALE GENOMIC DNA]</scope>
    <source>
        <tissue evidence="2">Leaf</tissue>
    </source>
</reference>
<dbReference type="EMBL" id="JBANAX010000881">
    <property type="protein sequence ID" value="KAL1190097.1"/>
    <property type="molecule type" value="Genomic_DNA"/>
</dbReference>
<accession>A0ABD0Z5V5</accession>
<sequence length="104" mass="12450">MANHLPHSLTTFPKPDLIEEEQRFDEDTVSLQAEKILFTMAFSMVFKAALELGVIVLLNLFKQTNTVLNHQDTSQRCDIRRKRCTQFCLWHETFRIHWFEQRIR</sequence>
<keyword evidence="3" id="KW-1185">Reference proteome</keyword>